<dbReference type="PANTHER" id="PTHR31001">
    <property type="entry name" value="UNCHARACTERIZED TRANSCRIPTIONAL REGULATORY PROTEIN"/>
    <property type="match status" value="1"/>
</dbReference>
<evidence type="ECO:0000256" key="1">
    <source>
        <dbReference type="ARBA" id="ARBA00004123"/>
    </source>
</evidence>
<feature type="region of interest" description="Disordered" evidence="4">
    <location>
        <begin position="1"/>
        <end position="27"/>
    </location>
</feature>
<evidence type="ECO:0000259" key="5">
    <source>
        <dbReference type="PROSITE" id="PS50048"/>
    </source>
</evidence>
<dbReference type="InterPro" id="IPR001138">
    <property type="entry name" value="Zn2Cys6_DnaBD"/>
</dbReference>
<dbReference type="PROSITE" id="PS00463">
    <property type="entry name" value="ZN2_CY6_FUNGAL_1"/>
    <property type="match status" value="1"/>
</dbReference>
<reference evidence="6 7" key="1">
    <citation type="submission" date="2021-11" db="EMBL/GenBank/DDBJ databases">
        <title>Black yeast isolated from Biological Soil Crust.</title>
        <authorList>
            <person name="Kurbessoian T."/>
        </authorList>
    </citation>
    <scope>NUCLEOTIDE SEQUENCE [LARGE SCALE GENOMIC DNA]</scope>
    <source>
        <strain evidence="6 7">CCFEE 5522</strain>
    </source>
</reference>
<dbReference type="InterPro" id="IPR007219">
    <property type="entry name" value="XnlR_reg_dom"/>
</dbReference>
<keyword evidence="2" id="KW-0479">Metal-binding</keyword>
<feature type="region of interest" description="Disordered" evidence="4">
    <location>
        <begin position="91"/>
        <end position="166"/>
    </location>
</feature>
<name>A0AAV9K0B6_9PEZI</name>
<dbReference type="GO" id="GO:0006351">
    <property type="term" value="P:DNA-templated transcription"/>
    <property type="evidence" value="ECO:0007669"/>
    <property type="project" value="InterPro"/>
</dbReference>
<comment type="caution">
    <text evidence="6">The sequence shown here is derived from an EMBL/GenBank/DDBJ whole genome shotgun (WGS) entry which is preliminary data.</text>
</comment>
<proteinExistence type="predicted"/>
<dbReference type="Gene3D" id="4.10.240.10">
    <property type="entry name" value="Zn(2)-C6 fungal-type DNA-binding domain"/>
    <property type="match status" value="1"/>
</dbReference>
<dbReference type="PANTHER" id="PTHR31001:SF49">
    <property type="entry name" value="ZN(II)2CYS6 TRANSCRIPTION FACTOR (EUROFUNG)"/>
    <property type="match status" value="1"/>
</dbReference>
<dbReference type="InterPro" id="IPR050613">
    <property type="entry name" value="Sec_Metabolite_Reg"/>
</dbReference>
<dbReference type="InterPro" id="IPR036864">
    <property type="entry name" value="Zn2-C6_fun-type_DNA-bd_sf"/>
</dbReference>
<dbReference type="PROSITE" id="PS50048">
    <property type="entry name" value="ZN2_CY6_FUNGAL_2"/>
    <property type="match status" value="1"/>
</dbReference>
<feature type="region of interest" description="Disordered" evidence="4">
    <location>
        <begin position="197"/>
        <end position="234"/>
    </location>
</feature>
<keyword evidence="7" id="KW-1185">Reference proteome</keyword>
<accession>A0AAV9K0B6</accession>
<evidence type="ECO:0000256" key="2">
    <source>
        <dbReference type="ARBA" id="ARBA00022723"/>
    </source>
</evidence>
<keyword evidence="3" id="KW-0539">Nucleus</keyword>
<evidence type="ECO:0000313" key="6">
    <source>
        <dbReference type="EMBL" id="KAK4550762.1"/>
    </source>
</evidence>
<comment type="subcellular location">
    <subcellularLocation>
        <location evidence="1">Nucleus</location>
    </subcellularLocation>
</comment>
<dbReference type="GO" id="GO:0000981">
    <property type="term" value="F:DNA-binding transcription factor activity, RNA polymerase II-specific"/>
    <property type="evidence" value="ECO:0007669"/>
    <property type="project" value="InterPro"/>
</dbReference>
<dbReference type="SUPFAM" id="SSF57701">
    <property type="entry name" value="Zn2/Cys6 DNA-binding domain"/>
    <property type="match status" value="1"/>
</dbReference>
<dbReference type="Proteomes" id="UP001324427">
    <property type="component" value="Unassembled WGS sequence"/>
</dbReference>
<dbReference type="CDD" id="cd00067">
    <property type="entry name" value="GAL4"/>
    <property type="match status" value="1"/>
</dbReference>
<evidence type="ECO:0000256" key="3">
    <source>
        <dbReference type="ARBA" id="ARBA00023242"/>
    </source>
</evidence>
<dbReference type="SMART" id="SM00906">
    <property type="entry name" value="Fungal_trans"/>
    <property type="match status" value="1"/>
</dbReference>
<organism evidence="6 7">
    <name type="scientific">Oleoguttula mirabilis</name>
    <dbReference type="NCBI Taxonomy" id="1507867"/>
    <lineage>
        <taxon>Eukaryota</taxon>
        <taxon>Fungi</taxon>
        <taxon>Dikarya</taxon>
        <taxon>Ascomycota</taxon>
        <taxon>Pezizomycotina</taxon>
        <taxon>Dothideomycetes</taxon>
        <taxon>Dothideomycetidae</taxon>
        <taxon>Mycosphaerellales</taxon>
        <taxon>Teratosphaeriaceae</taxon>
        <taxon>Oleoguttula</taxon>
    </lineage>
</organism>
<sequence>MASTAETTTDRNSNSDHLRQKRARSQLSCTPCRLGKLKCNREKPACDQCTKRGRESACLFLPPPAKHKPAQNVKGRIRQLENLVVDLMNQNRAPPVQPGNEGRRSSHTTPATASTGEDGQQQSSVGPYSQPTPPSDSDTVAQFSAHSQQSGDWSTPPRDDIDAATAPFGQLKISKNEIRYVGESHWDAILNSISDLKQDLGDDDDDEGDQPEHPLREDADNVDGTSPQGVSPHATTGIGFMLGSSVSVTKAQLIAAIPEKRVADRLLSLWFNAPDPFKPIVHAPTFQEEYKRFWLSPKDTPIMWLGLTFAILSNAASFGLRDLDPDTPQAQQILADVNRYHSLAASAAVLADFTKPKEYTLECLILYTGCLRSKNAFVNVWLMVGLIVRLALRMGYHRDAKHYPKITPFQGEMRRRTWAMISMVDVLFSFQLGLPSMVKTIHSDTQPPRNLLDRDFNVQTRVLPPNRSIDELTPSSYTRAKLRITRIFADAAEVSHATVPPAYEDIMQLDRQLEEAKAAIPPLLQMVEISEFVTDPAEQLMCGLNLDLLYLKTKLVLHRRYMLTPFAQLSPQEQQIGVGISRKYCIVSALRVLQHHHTIYNASQPGGQLESVKWYMGSISTHDFLLAAMVICLELSSQLHDDTFRASPDCIQCPERPRMLEALQKSQQIWDDSSRRKDKSPQFSGRDENMKAEYMFDETEKAAHAMAVMLKKVKKQFGARGYSNMPDAQANASASGGGSATAGMPVNADNAPNSGLQGSIAAVSQQDAPNGLKRTFNGVVGTYDWGDMAGVPQLPADGQLDFGALASSGDATYEIANNQSGVGEGTGYVVPQPDYSVIGDMLDVTGDLDWEMWDSEIVKGQQLPMSDWPDQPPDLSHPNDVYGRSYDNPLVGRPTPVVAGDTTVPGGTGPNPDVLMNNSSWRPGPGVGSVFGTANMDFGMDLPLDNVDDLNFDLGIAADYDRSGMYPASKADWEDWHKRKSQNPAT</sequence>
<feature type="compositionally biased region" description="Polar residues" evidence="4">
    <location>
        <begin position="107"/>
        <end position="153"/>
    </location>
</feature>
<feature type="compositionally biased region" description="Polar residues" evidence="4">
    <location>
        <begin position="1"/>
        <end position="12"/>
    </location>
</feature>
<protein>
    <recommendedName>
        <fullName evidence="5">Zn(2)-C6 fungal-type domain-containing protein</fullName>
    </recommendedName>
</protein>
<dbReference type="EMBL" id="JAVFHQ010000001">
    <property type="protein sequence ID" value="KAK4550762.1"/>
    <property type="molecule type" value="Genomic_DNA"/>
</dbReference>
<dbReference type="CDD" id="cd12148">
    <property type="entry name" value="fungal_TF_MHR"/>
    <property type="match status" value="1"/>
</dbReference>
<evidence type="ECO:0000313" key="7">
    <source>
        <dbReference type="Proteomes" id="UP001324427"/>
    </source>
</evidence>
<dbReference type="GO" id="GO:0008270">
    <property type="term" value="F:zinc ion binding"/>
    <property type="evidence" value="ECO:0007669"/>
    <property type="project" value="InterPro"/>
</dbReference>
<feature type="compositionally biased region" description="Basic and acidic residues" evidence="4">
    <location>
        <begin position="210"/>
        <end position="219"/>
    </location>
</feature>
<dbReference type="GO" id="GO:0003677">
    <property type="term" value="F:DNA binding"/>
    <property type="evidence" value="ECO:0007669"/>
    <property type="project" value="InterPro"/>
</dbReference>
<feature type="region of interest" description="Disordered" evidence="4">
    <location>
        <begin position="727"/>
        <end position="757"/>
    </location>
</feature>
<dbReference type="Pfam" id="PF00172">
    <property type="entry name" value="Zn_clus"/>
    <property type="match status" value="1"/>
</dbReference>
<dbReference type="AlphaFoldDB" id="A0AAV9K0B6"/>
<evidence type="ECO:0000256" key="4">
    <source>
        <dbReference type="SAM" id="MobiDB-lite"/>
    </source>
</evidence>
<feature type="region of interest" description="Disordered" evidence="4">
    <location>
        <begin position="665"/>
        <end position="690"/>
    </location>
</feature>
<dbReference type="Pfam" id="PF04082">
    <property type="entry name" value="Fungal_trans"/>
    <property type="match status" value="1"/>
</dbReference>
<gene>
    <name evidence="6" type="ORF">LTR36_000341</name>
</gene>
<dbReference type="SMART" id="SM00066">
    <property type="entry name" value="GAL4"/>
    <property type="match status" value="1"/>
</dbReference>
<dbReference type="GO" id="GO:0005634">
    <property type="term" value="C:nucleus"/>
    <property type="evidence" value="ECO:0007669"/>
    <property type="project" value="UniProtKB-SubCell"/>
</dbReference>
<feature type="domain" description="Zn(2)-C6 fungal-type" evidence="5">
    <location>
        <begin position="28"/>
        <end position="60"/>
    </location>
</feature>